<dbReference type="Gene3D" id="3.10.450.30">
    <property type="entry name" value="Microbial ribonucleases"/>
    <property type="match status" value="1"/>
</dbReference>
<organism evidence="4 5">
    <name type="scientific">Immersiella caudata</name>
    <dbReference type="NCBI Taxonomy" id="314043"/>
    <lineage>
        <taxon>Eukaryota</taxon>
        <taxon>Fungi</taxon>
        <taxon>Dikarya</taxon>
        <taxon>Ascomycota</taxon>
        <taxon>Pezizomycotina</taxon>
        <taxon>Sordariomycetes</taxon>
        <taxon>Sordariomycetidae</taxon>
        <taxon>Sordariales</taxon>
        <taxon>Lasiosphaeriaceae</taxon>
        <taxon>Immersiella</taxon>
    </lineage>
</organism>
<dbReference type="GO" id="GO:0004540">
    <property type="term" value="F:RNA nuclease activity"/>
    <property type="evidence" value="ECO:0007669"/>
    <property type="project" value="InterPro"/>
</dbReference>
<feature type="compositionally biased region" description="Polar residues" evidence="3">
    <location>
        <begin position="103"/>
        <end position="113"/>
    </location>
</feature>
<keyword evidence="5" id="KW-1185">Reference proteome</keyword>
<dbReference type="InterPro" id="IPR016191">
    <property type="entry name" value="Ribonuclease/ribotoxin"/>
</dbReference>
<keyword evidence="2" id="KW-0378">Hydrolase</keyword>
<sequence length="385" mass="43378">MDTPLNIAPEISAPSAYGPPGPMRIPYDPKSWRSSLNDFIHYHSPRFRGKPFKSPSAPSGPSPNQDAHAAEQARASQSQVPHVSRVSGSFVMNPDDDEEYTGRSLNPWETSSDFTDEGPYSVVIADNKRGDDDDDDHYQTRQNDISAEIEPIYKPKKSVTLPASTRFLYRATPASTSSLRSDASLVTLESYYSLPGLSTPPLNQNEHLTLSFRRIRARYVRDQAKKAPGSVVRRNRYPHLFKLRVSAKDCPKIVTSATNPRLSYPLVKSEGESYYVPRTRPGPARVVYPAEEHRRMECEVWYHDPRVPIPEGKKQHPFRRGEYRAGRKMVGRVETEPRMHTVKSELLRRTSSGLWRSGSGLRKSSSWLVGKVKGLWDDAVGVMGI</sequence>
<name>A0AA39TLU6_9PEZI</name>
<dbReference type="SUPFAM" id="SSF53933">
    <property type="entry name" value="Microbial ribonucleases"/>
    <property type="match status" value="1"/>
</dbReference>
<evidence type="ECO:0000256" key="1">
    <source>
        <dbReference type="ARBA" id="ARBA00022722"/>
    </source>
</evidence>
<dbReference type="AlphaFoldDB" id="A0AA39TLU6"/>
<dbReference type="GO" id="GO:0016787">
    <property type="term" value="F:hydrolase activity"/>
    <property type="evidence" value="ECO:0007669"/>
    <property type="project" value="UniProtKB-KW"/>
</dbReference>
<dbReference type="EMBL" id="JAULSU010000007">
    <property type="protein sequence ID" value="KAK0612049.1"/>
    <property type="molecule type" value="Genomic_DNA"/>
</dbReference>
<gene>
    <name evidence="4" type="ORF">B0T14DRAFT_558801</name>
</gene>
<feature type="region of interest" description="Disordered" evidence="3">
    <location>
        <begin position="44"/>
        <end position="119"/>
    </location>
</feature>
<protein>
    <submittedName>
        <fullName evidence="4">Uncharacterized protein</fullName>
    </submittedName>
</protein>
<feature type="region of interest" description="Disordered" evidence="3">
    <location>
        <begin position="1"/>
        <end position="30"/>
    </location>
</feature>
<comment type="caution">
    <text evidence="4">The sequence shown here is derived from an EMBL/GenBank/DDBJ whole genome shotgun (WGS) entry which is preliminary data.</text>
</comment>
<evidence type="ECO:0000256" key="2">
    <source>
        <dbReference type="ARBA" id="ARBA00022801"/>
    </source>
</evidence>
<proteinExistence type="predicted"/>
<keyword evidence="1" id="KW-0540">Nuclease</keyword>
<feature type="compositionally biased region" description="Polar residues" evidence="3">
    <location>
        <begin position="56"/>
        <end position="65"/>
    </location>
</feature>
<evidence type="ECO:0000313" key="5">
    <source>
        <dbReference type="Proteomes" id="UP001175000"/>
    </source>
</evidence>
<dbReference type="GO" id="GO:0003723">
    <property type="term" value="F:RNA binding"/>
    <property type="evidence" value="ECO:0007669"/>
    <property type="project" value="InterPro"/>
</dbReference>
<evidence type="ECO:0000256" key="3">
    <source>
        <dbReference type="SAM" id="MobiDB-lite"/>
    </source>
</evidence>
<dbReference type="Proteomes" id="UP001175000">
    <property type="component" value="Unassembled WGS sequence"/>
</dbReference>
<accession>A0AA39TLU6</accession>
<reference evidence="4" key="1">
    <citation type="submission" date="2023-06" db="EMBL/GenBank/DDBJ databases">
        <title>Genome-scale phylogeny and comparative genomics of the fungal order Sordariales.</title>
        <authorList>
            <consortium name="Lawrence Berkeley National Laboratory"/>
            <person name="Hensen N."/>
            <person name="Bonometti L."/>
            <person name="Westerberg I."/>
            <person name="Brannstrom I.O."/>
            <person name="Guillou S."/>
            <person name="Cros-Aarteil S."/>
            <person name="Calhoun S."/>
            <person name="Haridas S."/>
            <person name="Kuo A."/>
            <person name="Mondo S."/>
            <person name="Pangilinan J."/>
            <person name="Riley R."/>
            <person name="Labutti K."/>
            <person name="Andreopoulos B."/>
            <person name="Lipzen A."/>
            <person name="Chen C."/>
            <person name="Yanf M."/>
            <person name="Daum C."/>
            <person name="Ng V."/>
            <person name="Clum A."/>
            <person name="Steindorff A."/>
            <person name="Ohm R."/>
            <person name="Martin F."/>
            <person name="Silar P."/>
            <person name="Natvig D."/>
            <person name="Lalanne C."/>
            <person name="Gautier V."/>
            <person name="Ament-Velasquez S.L."/>
            <person name="Kruys A."/>
            <person name="Hutchinson M.I."/>
            <person name="Powell A.J."/>
            <person name="Barry K."/>
            <person name="Miller A.N."/>
            <person name="Grigoriev I.V."/>
            <person name="Debuchy R."/>
            <person name="Gladieux P."/>
            <person name="Thoren M.H."/>
            <person name="Johannesson H."/>
        </authorList>
    </citation>
    <scope>NUCLEOTIDE SEQUENCE</scope>
    <source>
        <strain evidence="4">CBS 606.72</strain>
    </source>
</reference>
<evidence type="ECO:0000313" key="4">
    <source>
        <dbReference type="EMBL" id="KAK0612049.1"/>
    </source>
</evidence>